<dbReference type="AlphaFoldDB" id="A0A1H6KTA7"/>
<dbReference type="Pfam" id="PF12759">
    <property type="entry name" value="HTH_Tnp_IS1"/>
    <property type="match status" value="1"/>
</dbReference>
<evidence type="ECO:0000256" key="4">
    <source>
        <dbReference type="ARBA" id="ARBA00023172"/>
    </source>
</evidence>
<dbReference type="GO" id="GO:0006313">
    <property type="term" value="P:DNA transposition"/>
    <property type="evidence" value="ECO:0007669"/>
    <property type="project" value="InterPro"/>
</dbReference>
<keyword evidence="3" id="KW-0815">Transposition</keyword>
<comment type="similarity">
    <text evidence="2">Belongs to the transposase 27 family.</text>
</comment>
<keyword evidence="4" id="KW-0233">DNA recombination</keyword>
<dbReference type="InterPro" id="IPR005063">
    <property type="entry name" value="Transposase_27"/>
</dbReference>
<dbReference type="PANTHER" id="PTHR33293">
    <property type="entry name" value="INSERTION ELEMENT IS1 1 PROTEIN INSB-RELATED"/>
    <property type="match status" value="1"/>
</dbReference>
<dbReference type="GO" id="GO:0003677">
    <property type="term" value="F:DNA binding"/>
    <property type="evidence" value="ECO:0007669"/>
    <property type="project" value="InterPro"/>
</dbReference>
<name>A0A1H6KTA7_9GAMM</name>
<sequence length="252" mass="29395">MKCYHEVACPNCHSSHIMKSGKNAQNIQRYRCKNSICPTITFMLDYRYNACAPGIKEKVVEMAINSSGIRETARVLKIDKNTVISILKSKEDSLVQVNPIFLSENTESPLDVRLELVCEEAEIDEQWSFVGKKSNQRWLWHAVDHATNTVIAYVFGKRKDVVFKELKALLAPFKINRYYTDDWGAYERNLEKNEHEIGKQNTQKIERKNLNFRTWIKRLTRRTICFSKIEKMHDIVIGLLINKVEFGRDIHA</sequence>
<dbReference type="InterPro" id="IPR051354">
    <property type="entry name" value="Transposase_27_IS1"/>
</dbReference>
<proteinExistence type="inferred from homology"/>
<evidence type="ECO:0000256" key="2">
    <source>
        <dbReference type="ARBA" id="ARBA00008841"/>
    </source>
</evidence>
<organism evidence="6 7">
    <name type="scientific">Bathymodiolus azoricus thioautotrophic gill symbiont</name>
    <dbReference type="NCBI Taxonomy" id="235205"/>
    <lineage>
        <taxon>Bacteria</taxon>
        <taxon>Pseudomonadati</taxon>
        <taxon>Pseudomonadota</taxon>
        <taxon>Gammaproteobacteria</taxon>
        <taxon>sulfur-oxidizing symbionts</taxon>
    </lineage>
</organism>
<feature type="domain" description="Insertion element IS1 protein InsA helix-turn-helix" evidence="5">
    <location>
        <begin position="46"/>
        <end position="89"/>
    </location>
</feature>
<dbReference type="EMBL" id="CVUD02000121">
    <property type="protein sequence ID" value="SEH76160.1"/>
    <property type="molecule type" value="Genomic_DNA"/>
</dbReference>
<evidence type="ECO:0000256" key="1">
    <source>
        <dbReference type="ARBA" id="ARBA00004091"/>
    </source>
</evidence>
<dbReference type="GO" id="GO:0004803">
    <property type="term" value="F:transposase activity"/>
    <property type="evidence" value="ECO:0007669"/>
    <property type="project" value="InterPro"/>
</dbReference>
<dbReference type="NCBIfam" id="NF033558">
    <property type="entry name" value="transpos_IS1"/>
    <property type="match status" value="1"/>
</dbReference>
<accession>A0A1H6KTA7</accession>
<evidence type="ECO:0000259" key="5">
    <source>
        <dbReference type="Pfam" id="PF12759"/>
    </source>
</evidence>
<protein>
    <submittedName>
        <fullName evidence="6">Iso-IS1 Gorf2</fullName>
    </submittedName>
</protein>
<evidence type="ECO:0000313" key="6">
    <source>
        <dbReference type="EMBL" id="SEH76160.1"/>
    </source>
</evidence>
<evidence type="ECO:0000256" key="3">
    <source>
        <dbReference type="ARBA" id="ARBA00022578"/>
    </source>
</evidence>
<evidence type="ECO:0000313" key="7">
    <source>
        <dbReference type="Proteomes" id="UP000198559"/>
    </source>
</evidence>
<gene>
    <name evidence="6" type="ORF">BAZSYMB_GCONTIG00798_0</name>
</gene>
<dbReference type="Proteomes" id="UP000198559">
    <property type="component" value="Unassembled WGS sequence"/>
</dbReference>
<dbReference type="InterPro" id="IPR024431">
    <property type="entry name" value="InsA_HTH_dom"/>
</dbReference>
<dbReference type="PANTHER" id="PTHR33293:SF1">
    <property type="entry name" value="INSERTION ELEMENT IS1 1 PROTEIN INSB-RELATED"/>
    <property type="match status" value="1"/>
</dbReference>
<reference evidence="7" key="1">
    <citation type="submission" date="2016-06" db="EMBL/GenBank/DDBJ databases">
        <authorList>
            <person name="Petersen J."/>
            <person name="Sayavedra L."/>
        </authorList>
    </citation>
    <scope>NUCLEOTIDE SEQUENCE [LARGE SCALE GENOMIC DNA]</scope>
    <source>
        <strain evidence="7">BazSymB</strain>
    </source>
</reference>
<dbReference type="STRING" id="235205.BAZSYMB_GCONTIG00798_0"/>
<comment type="function">
    <text evidence="1">Absolutely required for transposition of IS1.</text>
</comment>
<dbReference type="Pfam" id="PF03400">
    <property type="entry name" value="DDE_Tnp_IS1"/>
    <property type="match status" value="1"/>
</dbReference>